<organism evidence="1 2">
    <name type="scientific">Onchocerca flexuosa</name>
    <dbReference type="NCBI Taxonomy" id="387005"/>
    <lineage>
        <taxon>Eukaryota</taxon>
        <taxon>Metazoa</taxon>
        <taxon>Ecdysozoa</taxon>
        <taxon>Nematoda</taxon>
        <taxon>Chromadorea</taxon>
        <taxon>Rhabditida</taxon>
        <taxon>Spirurina</taxon>
        <taxon>Spiruromorpha</taxon>
        <taxon>Filarioidea</taxon>
        <taxon>Onchocercidae</taxon>
        <taxon>Onchocerca</taxon>
    </lineage>
</organism>
<reference evidence="1 2" key="1">
    <citation type="submission" date="2015-12" db="EMBL/GenBank/DDBJ databases">
        <title>Draft genome of the nematode, Onchocerca flexuosa.</title>
        <authorList>
            <person name="Mitreva M."/>
        </authorList>
    </citation>
    <scope>NUCLEOTIDE SEQUENCE [LARGE SCALE GENOMIC DNA]</scope>
    <source>
        <strain evidence="1">Red Deer</strain>
    </source>
</reference>
<protein>
    <submittedName>
        <fullName evidence="1">Uncharacterized protein</fullName>
    </submittedName>
</protein>
<dbReference type="Proteomes" id="UP000242913">
    <property type="component" value="Unassembled WGS sequence"/>
</dbReference>
<name>A0A238C0Z9_9BILA</name>
<evidence type="ECO:0000313" key="1">
    <source>
        <dbReference type="EMBL" id="OZC10680.1"/>
    </source>
</evidence>
<gene>
    <name evidence="1" type="ORF">X798_02429</name>
</gene>
<proteinExistence type="predicted"/>
<dbReference type="AlphaFoldDB" id="A0A238C0Z9"/>
<evidence type="ECO:0000313" key="2">
    <source>
        <dbReference type="Proteomes" id="UP000242913"/>
    </source>
</evidence>
<dbReference type="EMBL" id="KZ269985">
    <property type="protein sequence ID" value="OZC10680.1"/>
    <property type="molecule type" value="Genomic_DNA"/>
</dbReference>
<keyword evidence="2" id="KW-1185">Reference proteome</keyword>
<sequence>MSRQKGQGRWLAWFRRDGCSTEPSKLPSQLHLHPLLPIFPVLSCPTERGHLSLPSCGTSCIAQTLFRYHVDRSPLFAFISLLMLPTPVQSSSGPILISYHQSTASNVTLPLLYS</sequence>
<accession>A0A238C0Z9</accession>